<evidence type="ECO:0000313" key="1">
    <source>
        <dbReference type="EMBL" id="HAD9000684.1"/>
    </source>
</evidence>
<comment type="caution">
    <text evidence="1">The sequence shown here is derived from an EMBL/GenBank/DDBJ whole genome shotgun (WGS) entry which is preliminary data.</text>
</comment>
<name>A0A722ITU9_SALER</name>
<dbReference type="RefSeq" id="WP_072037455.1">
    <property type="nucleotide sequence ID" value="NZ_JABYOS010000007.1"/>
</dbReference>
<reference evidence="1" key="2">
    <citation type="submission" date="2019-01" db="EMBL/GenBank/DDBJ databases">
        <authorList>
            <consortium name="NCBI Pathogen Detection Project"/>
        </authorList>
    </citation>
    <scope>NUCLEOTIDE SEQUENCE</scope>
    <source>
        <strain evidence="2">R16.1056</strain>
        <strain evidence="1">R17.4531</strain>
    </source>
</reference>
<dbReference type="EMBL" id="DAAQEU010000015">
    <property type="protein sequence ID" value="HAD9000684.1"/>
    <property type="molecule type" value="Genomic_DNA"/>
</dbReference>
<protein>
    <submittedName>
        <fullName evidence="1">Uncharacterized protein</fullName>
    </submittedName>
</protein>
<reference evidence="1" key="1">
    <citation type="journal article" date="2018" name="Genome Biol.">
        <title>SKESA: strategic k-mer extension for scrupulous assemblies.</title>
        <authorList>
            <person name="Souvorov A."/>
            <person name="Agarwala R."/>
            <person name="Lipman D.J."/>
        </authorList>
    </citation>
    <scope>NUCLEOTIDE SEQUENCE</scope>
    <source>
        <strain evidence="2">R16.1056</strain>
        <strain evidence="1">R17.4531</strain>
    </source>
</reference>
<dbReference type="AlphaFoldDB" id="A0A722ITU9"/>
<evidence type="ECO:0000313" key="2">
    <source>
        <dbReference type="EMBL" id="HAD9187907.1"/>
    </source>
</evidence>
<sequence length="68" mass="7785">MMKFTPELFSLPGFCCEVNQIRYYVLGTRTNQGGGCGFCMADTNIIFTVIINNHYIDEFIVFSFKSLK</sequence>
<accession>A0A722ITU9</accession>
<organism evidence="1">
    <name type="scientific">Salmonella enterica</name>
    <name type="common">Salmonella choleraesuis</name>
    <dbReference type="NCBI Taxonomy" id="28901"/>
    <lineage>
        <taxon>Bacteria</taxon>
        <taxon>Pseudomonadati</taxon>
        <taxon>Pseudomonadota</taxon>
        <taxon>Gammaproteobacteria</taxon>
        <taxon>Enterobacterales</taxon>
        <taxon>Enterobacteriaceae</taxon>
        <taxon>Salmonella</taxon>
    </lineage>
</organism>
<proteinExistence type="predicted"/>
<dbReference type="EMBL" id="DAAQGG010000013">
    <property type="protein sequence ID" value="HAD9187907.1"/>
    <property type="molecule type" value="Genomic_DNA"/>
</dbReference>
<gene>
    <name evidence="1" type="ORF">G1377_22825</name>
    <name evidence="2" type="ORF">G1409_22505</name>
</gene>